<dbReference type="EMBL" id="NBTZ01000018">
    <property type="protein sequence ID" value="OTP79016.1"/>
    <property type="molecule type" value="Genomic_DNA"/>
</dbReference>
<feature type="transmembrane region" description="Helical" evidence="7">
    <location>
        <begin position="269"/>
        <end position="288"/>
    </location>
</feature>
<evidence type="ECO:0000256" key="6">
    <source>
        <dbReference type="ARBA" id="ARBA00023136"/>
    </source>
</evidence>
<dbReference type="InterPro" id="IPR036259">
    <property type="entry name" value="MFS_trans_sf"/>
</dbReference>
<dbReference type="GO" id="GO:0015213">
    <property type="term" value="F:uridine transmembrane transporter activity"/>
    <property type="evidence" value="ECO:0007669"/>
    <property type="project" value="TreeGrafter"/>
</dbReference>
<comment type="caution">
    <text evidence="8">The sequence shown here is derived from an EMBL/GenBank/DDBJ whole genome shotgun (WGS) entry which is preliminary data.</text>
</comment>
<organism evidence="8 9">
    <name type="scientific">Caballeronia sordidicola</name>
    <name type="common">Burkholderia sordidicola</name>
    <dbReference type="NCBI Taxonomy" id="196367"/>
    <lineage>
        <taxon>Bacteria</taxon>
        <taxon>Pseudomonadati</taxon>
        <taxon>Pseudomonadota</taxon>
        <taxon>Betaproteobacteria</taxon>
        <taxon>Burkholderiales</taxon>
        <taxon>Burkholderiaceae</taxon>
        <taxon>Caballeronia</taxon>
    </lineage>
</organism>
<keyword evidence="3" id="KW-1003">Cell membrane</keyword>
<evidence type="ECO:0000256" key="7">
    <source>
        <dbReference type="SAM" id="Phobius"/>
    </source>
</evidence>
<feature type="transmembrane region" description="Helical" evidence="7">
    <location>
        <begin position="241"/>
        <end position="262"/>
    </location>
</feature>
<dbReference type="Proteomes" id="UP000195221">
    <property type="component" value="Unassembled WGS sequence"/>
</dbReference>
<name>A0A242N777_CABSO</name>
<dbReference type="Gene3D" id="1.20.1250.20">
    <property type="entry name" value="MFS general substrate transporter like domains"/>
    <property type="match status" value="2"/>
</dbReference>
<feature type="transmembrane region" description="Helical" evidence="7">
    <location>
        <begin position="45"/>
        <end position="64"/>
    </location>
</feature>
<dbReference type="GO" id="GO:0005886">
    <property type="term" value="C:plasma membrane"/>
    <property type="evidence" value="ECO:0007669"/>
    <property type="project" value="UniProtKB-SubCell"/>
</dbReference>
<feature type="transmembrane region" description="Helical" evidence="7">
    <location>
        <begin position="156"/>
        <end position="175"/>
    </location>
</feature>
<feature type="transmembrane region" description="Helical" evidence="7">
    <location>
        <begin position="374"/>
        <end position="391"/>
    </location>
</feature>
<feature type="transmembrane region" description="Helical" evidence="7">
    <location>
        <begin position="71"/>
        <end position="88"/>
    </location>
</feature>
<proteinExistence type="predicted"/>
<evidence type="ECO:0000256" key="5">
    <source>
        <dbReference type="ARBA" id="ARBA00022989"/>
    </source>
</evidence>
<feature type="transmembrane region" description="Helical" evidence="7">
    <location>
        <begin position="294"/>
        <end position="314"/>
    </location>
</feature>
<keyword evidence="6 7" id="KW-0472">Membrane</keyword>
<comment type="subcellular location">
    <subcellularLocation>
        <location evidence="1">Cell membrane</location>
        <topology evidence="1">Multi-pass membrane protein</topology>
    </subcellularLocation>
</comment>
<feature type="transmembrane region" description="Helical" evidence="7">
    <location>
        <begin position="94"/>
        <end position="115"/>
    </location>
</feature>
<accession>A0A242N777</accession>
<feature type="transmembrane region" description="Helical" evidence="7">
    <location>
        <begin position="208"/>
        <end position="229"/>
    </location>
</feature>
<dbReference type="PANTHER" id="PTHR23522:SF4">
    <property type="entry name" value="NUCLEOSIDE PERMEASE NUPG-RELATED"/>
    <property type="match status" value="1"/>
</dbReference>
<evidence type="ECO:0000256" key="4">
    <source>
        <dbReference type="ARBA" id="ARBA00022692"/>
    </source>
</evidence>
<dbReference type="PANTHER" id="PTHR23522">
    <property type="entry name" value="BLL5896 PROTEIN"/>
    <property type="match status" value="1"/>
</dbReference>
<protein>
    <submittedName>
        <fullName evidence="8">Nucleoside permease NupG</fullName>
    </submittedName>
</protein>
<evidence type="ECO:0000256" key="2">
    <source>
        <dbReference type="ARBA" id="ARBA00022448"/>
    </source>
</evidence>
<sequence>MNRTARLMVMMFMQYFMQGAWGMTLSLVLSAHGMAANIGTASALLGLSTIVSPLFVGMVADRLFASQKIMAILHLVNATVMLFVPHFIGTHNTAMTLSTIFLVGVLYNPTGVLTNSISFKHINGERLFPIIRVFGTVGFIAAGVIIGQMGYSDSTVTWYIASAASAALGLYSFSLPSTPPDAKGRAFKIRDLLCLDALAMFRDRNFSILMLSMFVLMIPKTAFGAYIAVYLQALGFGNAATLIQVGTASEVVFMFLLSFVLLKVGFKAILMMGAACWVVRLLFFAYAAVDANKIFILVGLALHGLCWDFFFTVADIYVARKARPEIRAQAQSVRFIVANGVGAMFASLICGPVFNRTVTLSEAPALPQWEHFWIYSAIVAAIVSGFFLAFFKDDLSRAKGVIRIEAINQ</sequence>
<evidence type="ECO:0000313" key="9">
    <source>
        <dbReference type="Proteomes" id="UP000195221"/>
    </source>
</evidence>
<keyword evidence="2" id="KW-0813">Transport</keyword>
<dbReference type="AlphaFoldDB" id="A0A242N777"/>
<feature type="transmembrane region" description="Helical" evidence="7">
    <location>
        <begin position="335"/>
        <end position="354"/>
    </location>
</feature>
<dbReference type="InterPro" id="IPR004740">
    <property type="entry name" value="Nuc_H_symport"/>
</dbReference>
<keyword evidence="5 7" id="KW-1133">Transmembrane helix</keyword>
<evidence type="ECO:0000256" key="1">
    <source>
        <dbReference type="ARBA" id="ARBA00004651"/>
    </source>
</evidence>
<feature type="transmembrane region" description="Helical" evidence="7">
    <location>
        <begin position="127"/>
        <end position="150"/>
    </location>
</feature>
<evidence type="ECO:0000313" key="8">
    <source>
        <dbReference type="EMBL" id="OTP79016.1"/>
    </source>
</evidence>
<dbReference type="GO" id="GO:0015212">
    <property type="term" value="F:cytidine transmembrane transporter activity"/>
    <property type="evidence" value="ECO:0007669"/>
    <property type="project" value="TreeGrafter"/>
</dbReference>
<keyword evidence="4 7" id="KW-0812">Transmembrane</keyword>
<gene>
    <name evidence="8" type="ORF">PAMC26577_02695</name>
</gene>
<dbReference type="SUPFAM" id="SSF103473">
    <property type="entry name" value="MFS general substrate transporter"/>
    <property type="match status" value="1"/>
</dbReference>
<dbReference type="Pfam" id="PF03825">
    <property type="entry name" value="Nuc_H_symport"/>
    <property type="match status" value="1"/>
</dbReference>
<reference evidence="8 9" key="1">
    <citation type="submission" date="2017-03" db="EMBL/GenBank/DDBJ databases">
        <title>Genome analysis of strain PAMC 26577.</title>
        <authorList>
            <person name="Oh H.-M."/>
            <person name="Yang J.-A."/>
        </authorList>
    </citation>
    <scope>NUCLEOTIDE SEQUENCE [LARGE SCALE GENOMIC DNA]</scope>
    <source>
        <strain evidence="8 9">PAMC 26577</strain>
    </source>
</reference>
<evidence type="ECO:0000256" key="3">
    <source>
        <dbReference type="ARBA" id="ARBA00022475"/>
    </source>
</evidence>